<dbReference type="Proteomes" id="UP000325315">
    <property type="component" value="Unassembled WGS sequence"/>
</dbReference>
<keyword evidence="2" id="KW-1185">Reference proteome</keyword>
<dbReference type="OrthoDB" id="1002259at2759"/>
<gene>
    <name evidence="1" type="ORF">EPI10_006648</name>
</gene>
<dbReference type="AlphaFoldDB" id="A0A5B6WUQ1"/>
<name>A0A5B6WUQ1_9ROSI</name>
<proteinExistence type="predicted"/>
<reference evidence="2" key="1">
    <citation type="journal article" date="2019" name="Plant Biotechnol. J.">
        <title>Genome sequencing of the Australian wild diploid species Gossypium australe highlights disease resistance and delayed gland morphogenesis.</title>
        <authorList>
            <person name="Cai Y."/>
            <person name="Cai X."/>
            <person name="Wang Q."/>
            <person name="Wang P."/>
            <person name="Zhang Y."/>
            <person name="Cai C."/>
            <person name="Xu Y."/>
            <person name="Wang K."/>
            <person name="Zhou Z."/>
            <person name="Wang C."/>
            <person name="Geng S."/>
            <person name="Li B."/>
            <person name="Dong Q."/>
            <person name="Hou Y."/>
            <person name="Wang H."/>
            <person name="Ai P."/>
            <person name="Liu Z."/>
            <person name="Yi F."/>
            <person name="Sun M."/>
            <person name="An G."/>
            <person name="Cheng J."/>
            <person name="Zhang Y."/>
            <person name="Shi Q."/>
            <person name="Xie Y."/>
            <person name="Shi X."/>
            <person name="Chang Y."/>
            <person name="Huang F."/>
            <person name="Chen Y."/>
            <person name="Hong S."/>
            <person name="Mi L."/>
            <person name="Sun Q."/>
            <person name="Zhang L."/>
            <person name="Zhou B."/>
            <person name="Peng R."/>
            <person name="Zhang X."/>
            <person name="Liu F."/>
        </authorList>
    </citation>
    <scope>NUCLEOTIDE SEQUENCE [LARGE SCALE GENOMIC DNA]</scope>
    <source>
        <strain evidence="2">cv. PA1801</strain>
    </source>
</reference>
<accession>A0A5B6WUQ1</accession>
<organism evidence="1 2">
    <name type="scientific">Gossypium australe</name>
    <dbReference type="NCBI Taxonomy" id="47621"/>
    <lineage>
        <taxon>Eukaryota</taxon>
        <taxon>Viridiplantae</taxon>
        <taxon>Streptophyta</taxon>
        <taxon>Embryophyta</taxon>
        <taxon>Tracheophyta</taxon>
        <taxon>Spermatophyta</taxon>
        <taxon>Magnoliopsida</taxon>
        <taxon>eudicotyledons</taxon>
        <taxon>Gunneridae</taxon>
        <taxon>Pentapetalae</taxon>
        <taxon>rosids</taxon>
        <taxon>malvids</taxon>
        <taxon>Malvales</taxon>
        <taxon>Malvaceae</taxon>
        <taxon>Malvoideae</taxon>
        <taxon>Gossypium</taxon>
    </lineage>
</organism>
<comment type="caution">
    <text evidence="1">The sequence shown here is derived from an EMBL/GenBank/DDBJ whole genome shotgun (WGS) entry which is preliminary data.</text>
</comment>
<sequence>MLQATLAFSTIKVEYMSIIEVVKEAIWLRGLFEELVNKHDATIDQMHHERIEHIDIRYHFVCEVVA</sequence>
<dbReference type="EMBL" id="SMMG02000002">
    <property type="protein sequence ID" value="KAA3484572.1"/>
    <property type="molecule type" value="Genomic_DNA"/>
</dbReference>
<evidence type="ECO:0000313" key="1">
    <source>
        <dbReference type="EMBL" id="KAA3484572.1"/>
    </source>
</evidence>
<protein>
    <submittedName>
        <fullName evidence="1">Retrovirus-related Pol polyprotein from transposon TNT 1-94</fullName>
    </submittedName>
</protein>
<evidence type="ECO:0000313" key="2">
    <source>
        <dbReference type="Proteomes" id="UP000325315"/>
    </source>
</evidence>